<evidence type="ECO:0000256" key="2">
    <source>
        <dbReference type="SAM" id="MobiDB-lite"/>
    </source>
</evidence>
<dbReference type="AlphaFoldDB" id="A0A4R8FTL0"/>
<feature type="compositionally biased region" description="Polar residues" evidence="2">
    <location>
        <begin position="1"/>
        <end position="14"/>
    </location>
</feature>
<feature type="region of interest" description="Disordered" evidence="2">
    <location>
        <begin position="1"/>
        <end position="21"/>
    </location>
</feature>
<evidence type="ECO:0000313" key="3">
    <source>
        <dbReference type="EMBL" id="TDX26767.1"/>
    </source>
</evidence>
<accession>A0A4R8FTL0</accession>
<comment type="caution">
    <text evidence="3">The sequence shown here is derived from an EMBL/GenBank/DDBJ whole genome shotgun (WGS) entry which is preliminary data.</text>
</comment>
<dbReference type="EMBL" id="SOEC01000015">
    <property type="protein sequence ID" value="TDX26767.1"/>
    <property type="molecule type" value="Genomic_DNA"/>
</dbReference>
<dbReference type="RefSeq" id="WP_134019304.1">
    <property type="nucleotide sequence ID" value="NZ_SOEC01000015.1"/>
</dbReference>
<gene>
    <name evidence="3" type="ORF">DFO67_11532</name>
</gene>
<protein>
    <submittedName>
        <fullName evidence="3">Uncharacterized protein</fullName>
    </submittedName>
</protein>
<organism evidence="3 4">
    <name type="scientific">Modicisalibacter xianhensis</name>
    <dbReference type="NCBI Taxonomy" id="442341"/>
    <lineage>
        <taxon>Bacteria</taxon>
        <taxon>Pseudomonadati</taxon>
        <taxon>Pseudomonadota</taxon>
        <taxon>Gammaproteobacteria</taxon>
        <taxon>Oceanospirillales</taxon>
        <taxon>Halomonadaceae</taxon>
        <taxon>Modicisalibacter</taxon>
    </lineage>
</organism>
<feature type="coiled-coil region" evidence="1">
    <location>
        <begin position="28"/>
        <end position="62"/>
    </location>
</feature>
<name>A0A4R8FTL0_9GAMM</name>
<proteinExistence type="predicted"/>
<dbReference type="Proteomes" id="UP000294489">
    <property type="component" value="Unassembled WGS sequence"/>
</dbReference>
<evidence type="ECO:0000313" key="4">
    <source>
        <dbReference type="Proteomes" id="UP000294489"/>
    </source>
</evidence>
<dbReference type="OrthoDB" id="9992170at2"/>
<evidence type="ECO:0000256" key="1">
    <source>
        <dbReference type="SAM" id="Coils"/>
    </source>
</evidence>
<sequence length="197" mass="22238">MTSSNETGTVTQGHVTKPDPLAVAEHQRDRAIEAHDRAMHRVAQLESELQDAKKRHRTHVANLIAAKVIEMESLVEALRPFAQAWLYRQPSFASSGKAYERRLERALGGFYSMSSFEPDGERFVLTGHHLRDCHEALALVEGNPLEQMVRPILDHYRALHDGLSDMIEDGRLTESDVPDDYHWLVEKMTALAGMDPS</sequence>
<keyword evidence="1" id="KW-0175">Coiled coil</keyword>
<reference evidence="3 4" key="1">
    <citation type="submission" date="2019-03" db="EMBL/GenBank/DDBJ databases">
        <title>Freshwater and sediment microbial communities from various areas in North America, analyzing microbe dynamics in response to fracking.</title>
        <authorList>
            <person name="Lamendella R."/>
        </authorList>
    </citation>
    <scope>NUCLEOTIDE SEQUENCE [LARGE SCALE GENOMIC DNA]</scope>
    <source>
        <strain evidence="3 4">6_TX</strain>
    </source>
</reference>